<sequence length="162" mass="19129">MVSFGEFFFKYLPAHSYRYIWINKLTTARSMYLRFTTQFINPYGELETGIFMALKYLREDYSLTNDEDIVKLKGLTVWFNKNLEKPSRFSNGTSKHNAAISLSWFKDTASEHLKKMQEFIKIAEQYDIGVERIISKNPGYVVYEDEYQVSAIPFKNDRKNVI</sequence>
<protein>
    <submittedName>
        <fullName evidence="1">Uncharacterized protein</fullName>
    </submittedName>
</protein>
<name>A0A4R0MMH5_9SPHI</name>
<dbReference type="Proteomes" id="UP000292884">
    <property type="component" value="Unassembled WGS sequence"/>
</dbReference>
<keyword evidence="2" id="KW-1185">Reference proteome</keyword>
<comment type="caution">
    <text evidence="1">The sequence shown here is derived from an EMBL/GenBank/DDBJ whole genome shotgun (WGS) entry which is preliminary data.</text>
</comment>
<dbReference type="AlphaFoldDB" id="A0A4R0MMH5"/>
<proteinExistence type="predicted"/>
<reference evidence="1 2" key="1">
    <citation type="submission" date="2019-02" db="EMBL/GenBank/DDBJ databases">
        <title>Pedobacter sp. RP-1-13 sp. nov., isolated from Arctic soil.</title>
        <authorList>
            <person name="Dahal R.H."/>
        </authorList>
    </citation>
    <scope>NUCLEOTIDE SEQUENCE [LARGE SCALE GENOMIC DNA]</scope>
    <source>
        <strain evidence="1 2">RP-1-13</strain>
    </source>
</reference>
<dbReference type="RefSeq" id="WP_131554880.1">
    <property type="nucleotide sequence ID" value="NZ_SJSK01000006.1"/>
</dbReference>
<evidence type="ECO:0000313" key="2">
    <source>
        <dbReference type="Proteomes" id="UP000292884"/>
    </source>
</evidence>
<evidence type="ECO:0000313" key="1">
    <source>
        <dbReference type="EMBL" id="TCC87915.1"/>
    </source>
</evidence>
<accession>A0A4R0MMH5</accession>
<dbReference type="OrthoDB" id="8911044at2"/>
<dbReference type="EMBL" id="SJSK01000006">
    <property type="protein sequence ID" value="TCC87915.1"/>
    <property type="molecule type" value="Genomic_DNA"/>
</dbReference>
<organism evidence="1 2">
    <name type="scientific">Pedobacter frigiditerrae</name>
    <dbReference type="NCBI Taxonomy" id="2530452"/>
    <lineage>
        <taxon>Bacteria</taxon>
        <taxon>Pseudomonadati</taxon>
        <taxon>Bacteroidota</taxon>
        <taxon>Sphingobacteriia</taxon>
        <taxon>Sphingobacteriales</taxon>
        <taxon>Sphingobacteriaceae</taxon>
        <taxon>Pedobacter</taxon>
    </lineage>
</organism>
<gene>
    <name evidence="1" type="ORF">EZ428_19465</name>
</gene>